<proteinExistence type="predicted"/>
<reference evidence="1 2" key="1">
    <citation type="submission" date="2013-08" db="EMBL/GenBank/DDBJ databases">
        <authorList>
            <person name="Huang J."/>
            <person name="Wang G."/>
        </authorList>
    </citation>
    <scope>NUCLEOTIDE SEQUENCE [LARGE SCALE GENOMIC DNA]</scope>
    <source>
        <strain evidence="1 2">BH030004</strain>
    </source>
</reference>
<sequence>MKNYLILVMVQVWKSFYKWGAQHLEVSLFTRIFDMEKYDLI</sequence>
<evidence type="ECO:0000313" key="2">
    <source>
        <dbReference type="Proteomes" id="UP000030403"/>
    </source>
</evidence>
<accession>A0A0A5I2U9</accession>
<dbReference type="EMBL" id="AVPF01000009">
    <property type="protein sequence ID" value="KGX90172.1"/>
    <property type="molecule type" value="Genomic_DNA"/>
</dbReference>
<evidence type="ECO:0000313" key="1">
    <source>
        <dbReference type="EMBL" id="KGX90172.1"/>
    </source>
</evidence>
<name>A0A0A5I2U9_9BACI</name>
<dbReference type="AlphaFoldDB" id="A0A0A5I2U9"/>
<dbReference type="Proteomes" id="UP000030403">
    <property type="component" value="Unassembled WGS sequence"/>
</dbReference>
<keyword evidence="2" id="KW-1185">Reference proteome</keyword>
<protein>
    <submittedName>
        <fullName evidence="1">Uncharacterized protein</fullName>
    </submittedName>
</protein>
<gene>
    <name evidence="1" type="ORF">N783_01385</name>
</gene>
<organism evidence="1 2">
    <name type="scientific">Pontibacillus marinus BH030004 = DSM 16465</name>
    <dbReference type="NCBI Taxonomy" id="1385511"/>
    <lineage>
        <taxon>Bacteria</taxon>
        <taxon>Bacillati</taxon>
        <taxon>Bacillota</taxon>
        <taxon>Bacilli</taxon>
        <taxon>Bacillales</taxon>
        <taxon>Bacillaceae</taxon>
        <taxon>Pontibacillus</taxon>
    </lineage>
</organism>
<comment type="caution">
    <text evidence="1">The sequence shown here is derived from an EMBL/GenBank/DDBJ whole genome shotgun (WGS) entry which is preliminary data.</text>
</comment>